<dbReference type="GO" id="GO:0043772">
    <property type="term" value="F:acyl-phosphate glycerol-3-phosphate acyltransferase activity"/>
    <property type="evidence" value="ECO:0007669"/>
    <property type="project" value="UniProtKB-UniRule"/>
</dbReference>
<comment type="function">
    <text evidence="10">Catalyzes the transfer of an acyl group from acyl-phosphate (acyl-PO(4)) to glycerol-3-phosphate (G3P) to form lysophosphatidic acid (LPA). This enzyme utilizes acyl-phosphate as fatty acyl donor, but not acyl-CoA or acyl-ACP.</text>
</comment>
<keyword evidence="11" id="KW-0012">Acyltransferase</keyword>
<dbReference type="AlphaFoldDB" id="A0AAE3J6W7"/>
<dbReference type="PANTHER" id="PTHR30309:SF0">
    <property type="entry name" value="GLYCEROL-3-PHOSPHATE ACYLTRANSFERASE-RELATED"/>
    <property type="match status" value="1"/>
</dbReference>
<evidence type="ECO:0000256" key="8">
    <source>
        <dbReference type="ARBA" id="ARBA00023209"/>
    </source>
</evidence>
<keyword evidence="1 10" id="KW-1003">Cell membrane</keyword>
<comment type="subunit">
    <text evidence="10">Probably interacts with PlsX.</text>
</comment>
<evidence type="ECO:0000256" key="4">
    <source>
        <dbReference type="ARBA" id="ARBA00022692"/>
    </source>
</evidence>
<dbReference type="RefSeq" id="WP_227615554.1">
    <property type="nucleotide sequence ID" value="NZ_JAJEPR010000020.1"/>
</dbReference>
<evidence type="ECO:0000256" key="1">
    <source>
        <dbReference type="ARBA" id="ARBA00022475"/>
    </source>
</evidence>
<keyword evidence="8 10" id="KW-0594">Phospholipid biosynthesis</keyword>
<evidence type="ECO:0000313" key="12">
    <source>
        <dbReference type="Proteomes" id="UP001197875"/>
    </source>
</evidence>
<dbReference type="SMART" id="SM01207">
    <property type="entry name" value="G3P_acyltransf"/>
    <property type="match status" value="1"/>
</dbReference>
<evidence type="ECO:0000256" key="2">
    <source>
        <dbReference type="ARBA" id="ARBA00022516"/>
    </source>
</evidence>
<keyword evidence="4 10" id="KW-0812">Transmembrane</keyword>
<keyword evidence="9 10" id="KW-1208">Phospholipid metabolism</keyword>
<dbReference type="Pfam" id="PF02660">
    <property type="entry name" value="G3P_acyltransf"/>
    <property type="match status" value="1"/>
</dbReference>
<dbReference type="PANTHER" id="PTHR30309">
    <property type="entry name" value="INNER MEMBRANE PROTEIN YGIH"/>
    <property type="match status" value="1"/>
</dbReference>
<keyword evidence="2 10" id="KW-0444">Lipid biosynthesis</keyword>
<proteinExistence type="inferred from homology"/>
<keyword evidence="6 10" id="KW-0443">Lipid metabolism</keyword>
<comment type="caution">
    <text evidence="10">Lacks conserved residue(s) required for the propagation of feature annotation.</text>
</comment>
<keyword evidence="7 10" id="KW-0472">Membrane</keyword>
<feature type="transmembrane region" description="Helical" evidence="10">
    <location>
        <begin position="113"/>
        <end position="132"/>
    </location>
</feature>
<dbReference type="GO" id="GO:0005886">
    <property type="term" value="C:plasma membrane"/>
    <property type="evidence" value="ECO:0007669"/>
    <property type="project" value="UniProtKB-SubCell"/>
</dbReference>
<name>A0AAE3J6W7_9FIRM</name>
<keyword evidence="5 10" id="KW-1133">Transmembrane helix</keyword>
<comment type="pathway">
    <text evidence="10">Lipid metabolism; phospholipid metabolism.</text>
</comment>
<comment type="subcellular location">
    <subcellularLocation>
        <location evidence="10">Cell membrane</location>
        <topology evidence="10">Multi-pass membrane protein</topology>
    </subcellularLocation>
</comment>
<reference evidence="11 12" key="1">
    <citation type="submission" date="2021-10" db="EMBL/GenBank/DDBJ databases">
        <title>Anaerobic single-cell dispensing facilitates the cultivation of human gut bacteria.</title>
        <authorList>
            <person name="Afrizal A."/>
        </authorList>
    </citation>
    <scope>NUCLEOTIDE SEQUENCE [LARGE SCALE GENOMIC DNA]</scope>
    <source>
        <strain evidence="11 12">CLA-AA-H277</strain>
    </source>
</reference>
<evidence type="ECO:0000256" key="9">
    <source>
        <dbReference type="ARBA" id="ARBA00023264"/>
    </source>
</evidence>
<dbReference type="EC" id="2.3.1.275" evidence="10"/>
<evidence type="ECO:0000256" key="3">
    <source>
        <dbReference type="ARBA" id="ARBA00022679"/>
    </source>
</evidence>
<evidence type="ECO:0000256" key="10">
    <source>
        <dbReference type="HAMAP-Rule" id="MF_01043"/>
    </source>
</evidence>
<organism evidence="11 12">
    <name type="scientific">Fusicatenibacter faecihominis</name>
    <dbReference type="NCBI Taxonomy" id="2881276"/>
    <lineage>
        <taxon>Bacteria</taxon>
        <taxon>Bacillati</taxon>
        <taxon>Bacillota</taxon>
        <taxon>Clostridia</taxon>
        <taxon>Lachnospirales</taxon>
        <taxon>Lachnospiraceae</taxon>
        <taxon>Fusicatenibacter</taxon>
    </lineage>
</organism>
<gene>
    <name evidence="10" type="primary">plsY</name>
    <name evidence="11" type="ORF">LKD71_11740</name>
</gene>
<keyword evidence="3 10" id="KW-0808">Transferase</keyword>
<dbReference type="EMBL" id="JAJEPR010000020">
    <property type="protein sequence ID" value="MCC2190468.1"/>
    <property type="molecule type" value="Genomic_DNA"/>
</dbReference>
<protein>
    <recommendedName>
        <fullName evidence="10">Glycerol-3-phosphate acyltransferase</fullName>
    </recommendedName>
    <alternativeName>
        <fullName evidence="10">Acyl-PO4 G3P acyltransferase</fullName>
    </alternativeName>
    <alternativeName>
        <fullName evidence="10">Acyl-phosphate--glycerol-3-phosphate acyltransferase</fullName>
    </alternativeName>
    <alternativeName>
        <fullName evidence="10">G3P acyltransferase</fullName>
        <shortName evidence="10">GPAT</shortName>
        <ecNumber evidence="10">2.3.1.275</ecNumber>
    </alternativeName>
    <alternativeName>
        <fullName evidence="10">Lysophosphatidic acid synthase</fullName>
        <shortName evidence="10">LPA synthase</shortName>
    </alternativeName>
</protein>
<keyword evidence="12" id="KW-1185">Reference proteome</keyword>
<dbReference type="HAMAP" id="MF_01043">
    <property type="entry name" value="PlsY"/>
    <property type="match status" value="1"/>
</dbReference>
<evidence type="ECO:0000256" key="6">
    <source>
        <dbReference type="ARBA" id="ARBA00023098"/>
    </source>
</evidence>
<comment type="caution">
    <text evidence="11">The sequence shown here is derived from an EMBL/GenBank/DDBJ whole genome shotgun (WGS) entry which is preliminary data.</text>
</comment>
<sequence>MGRIFCILTGYLCGSFLTAELVAQERIGKSAFEIGTGNPGMANLAEQGGVGCAFRVLAGDVGKTLLACLLCRYVCGAELGTLAAAYAGLGCILGHDYPFWHWFHGGKGVACNAAALILIWPMGGLFSCLIGLTAVLLTGYLPLGAVLIPAAFILPAFLEYGPELGFLTVIMTFIMLRQHAPGLRNMILGTEKKVDLPGMLR</sequence>
<dbReference type="InterPro" id="IPR003811">
    <property type="entry name" value="G3P_acylTferase_PlsY"/>
</dbReference>
<comment type="catalytic activity">
    <reaction evidence="10">
        <text>an acyl phosphate + sn-glycerol 3-phosphate = a 1-acyl-sn-glycero-3-phosphate + phosphate</text>
        <dbReference type="Rhea" id="RHEA:34075"/>
        <dbReference type="ChEBI" id="CHEBI:43474"/>
        <dbReference type="ChEBI" id="CHEBI:57597"/>
        <dbReference type="ChEBI" id="CHEBI:57970"/>
        <dbReference type="ChEBI" id="CHEBI:59918"/>
        <dbReference type="EC" id="2.3.1.275"/>
    </reaction>
</comment>
<dbReference type="Proteomes" id="UP001197875">
    <property type="component" value="Unassembled WGS sequence"/>
</dbReference>
<evidence type="ECO:0000313" key="11">
    <source>
        <dbReference type="EMBL" id="MCC2190468.1"/>
    </source>
</evidence>
<comment type="similarity">
    <text evidence="10">Belongs to the PlsY family.</text>
</comment>
<dbReference type="GO" id="GO:0008654">
    <property type="term" value="P:phospholipid biosynthetic process"/>
    <property type="evidence" value="ECO:0007669"/>
    <property type="project" value="UniProtKB-UniRule"/>
</dbReference>
<accession>A0AAE3J6W7</accession>
<evidence type="ECO:0000256" key="5">
    <source>
        <dbReference type="ARBA" id="ARBA00022989"/>
    </source>
</evidence>
<evidence type="ECO:0000256" key="7">
    <source>
        <dbReference type="ARBA" id="ARBA00023136"/>
    </source>
</evidence>